<dbReference type="OrthoDB" id="2474745at2759"/>
<protein>
    <submittedName>
        <fullName evidence="1">Uncharacterized protein</fullName>
    </submittedName>
</protein>
<dbReference type="AlphaFoldDB" id="A0A197JWW7"/>
<evidence type="ECO:0000313" key="1">
    <source>
        <dbReference type="EMBL" id="OAQ29715.1"/>
    </source>
</evidence>
<proteinExistence type="predicted"/>
<gene>
    <name evidence="1" type="ORF">K457DRAFT_18906</name>
</gene>
<keyword evidence="2" id="KW-1185">Reference proteome</keyword>
<organism evidence="1 2">
    <name type="scientific">Linnemannia elongata AG-77</name>
    <dbReference type="NCBI Taxonomy" id="1314771"/>
    <lineage>
        <taxon>Eukaryota</taxon>
        <taxon>Fungi</taxon>
        <taxon>Fungi incertae sedis</taxon>
        <taxon>Mucoromycota</taxon>
        <taxon>Mortierellomycotina</taxon>
        <taxon>Mortierellomycetes</taxon>
        <taxon>Mortierellales</taxon>
        <taxon>Mortierellaceae</taxon>
        <taxon>Linnemannia</taxon>
    </lineage>
</organism>
<evidence type="ECO:0000313" key="2">
    <source>
        <dbReference type="Proteomes" id="UP000078512"/>
    </source>
</evidence>
<dbReference type="EMBL" id="KV442039">
    <property type="protein sequence ID" value="OAQ29715.1"/>
    <property type="molecule type" value="Genomic_DNA"/>
</dbReference>
<reference evidence="1 2" key="1">
    <citation type="submission" date="2016-05" db="EMBL/GenBank/DDBJ databases">
        <title>Genome sequencing reveals origins of a unique bacterial endosymbiosis in the earliest lineages of terrestrial Fungi.</title>
        <authorList>
            <consortium name="DOE Joint Genome Institute"/>
            <person name="Uehling J."/>
            <person name="Gryganskyi A."/>
            <person name="Hameed K."/>
            <person name="Tschaplinski T."/>
            <person name="Misztal P."/>
            <person name="Wu S."/>
            <person name="Desiro A."/>
            <person name="Vande Pol N."/>
            <person name="Du Z.-Y."/>
            <person name="Zienkiewicz A."/>
            <person name="Zienkiewicz K."/>
            <person name="Morin E."/>
            <person name="Tisserant E."/>
            <person name="Splivallo R."/>
            <person name="Hainaut M."/>
            <person name="Henrissat B."/>
            <person name="Ohm R."/>
            <person name="Kuo A."/>
            <person name="Yan J."/>
            <person name="Lipzen A."/>
            <person name="Nolan M."/>
            <person name="Labutti K."/>
            <person name="Barry K."/>
            <person name="Goldstein A."/>
            <person name="Labbe J."/>
            <person name="Schadt C."/>
            <person name="Tuskan G."/>
            <person name="Grigoriev I."/>
            <person name="Martin F."/>
            <person name="Vilgalys R."/>
            <person name="Bonito G."/>
        </authorList>
    </citation>
    <scope>NUCLEOTIDE SEQUENCE [LARGE SCALE GENOMIC DNA]</scope>
    <source>
        <strain evidence="1 2">AG-77</strain>
    </source>
</reference>
<dbReference type="Proteomes" id="UP000078512">
    <property type="component" value="Unassembled WGS sequence"/>
</dbReference>
<accession>A0A197JWW7</accession>
<sequence length="270" mass="30371">MSKQLRTQQPSHQALMEAFGREDAGELDRVFTYNNNNKTFLASLGTVSVVQYRPLSDDWCLYLPERDPGNGFTTGHSPPICNTVVSSKALYAVALPFVVAFADEMDLEEKSGKEKRAEDTTFVTGLMRVRDRIAAAGAVFVGERWTEERRIQTNEILDTNLPSFANPKRPQLQSVQHMIYPHDVFNNATTYQRQRIYLWIQNPRAVAESVTISSTKQGRAPTAKVSKTLQSKETIRKVRIVGVLETLFETGRALQSGDIRAREEASGTWT</sequence>
<name>A0A197JWW7_9FUNG</name>